<reference evidence="5 7" key="2">
    <citation type="submission" date="2017-12" db="EMBL/GenBank/DDBJ databases">
        <title>Genome sequence of Rhizobium sullae HCNT1 isolated from Sulla coronaria nodules and featuring peculiar denitrification phenotypes.</title>
        <authorList>
            <person name="De Diego-Diaz B."/>
            <person name="Treu L."/>
            <person name="Campanaro S."/>
            <person name="Da Silva Duarte V."/>
            <person name="Basaglia M."/>
            <person name="Favaro L."/>
            <person name="Casella S."/>
            <person name="Squartini A."/>
        </authorList>
    </citation>
    <scope>NUCLEOTIDE SEQUENCE [LARGE SCALE GENOMIC DNA]</scope>
    <source>
        <strain evidence="5 7">HCNT1</strain>
    </source>
</reference>
<keyword evidence="6" id="KW-0614">Plasmid</keyword>
<keyword evidence="2" id="KW-0238">DNA-binding</keyword>
<dbReference type="STRING" id="1041146.GCA_000427985_01925"/>
<proteinExistence type="predicted"/>
<accession>A0A2N0DEJ1</accession>
<dbReference type="GO" id="GO:0000976">
    <property type="term" value="F:transcription cis-regulatory region binding"/>
    <property type="evidence" value="ECO:0007669"/>
    <property type="project" value="TreeGrafter"/>
</dbReference>
<dbReference type="PANTHER" id="PTHR30146:SF109">
    <property type="entry name" value="HTH-TYPE TRANSCRIPTIONAL REGULATOR GALS"/>
    <property type="match status" value="1"/>
</dbReference>
<gene>
    <name evidence="5" type="ORF">CWR43_01240</name>
    <name evidence="6" type="ORF">N2599_21905</name>
</gene>
<reference evidence="5 7" key="1">
    <citation type="submission" date="2017-11" db="EMBL/GenBank/DDBJ databases">
        <authorList>
            <person name="Han C.G."/>
        </authorList>
    </citation>
    <scope>NUCLEOTIDE SEQUENCE [LARGE SCALE GENOMIC DNA]</scope>
    <source>
        <strain evidence="5 7">HCNT1</strain>
    </source>
</reference>
<dbReference type="Gene3D" id="3.40.50.2300">
    <property type="match status" value="2"/>
</dbReference>
<dbReference type="EMBL" id="PIQN01000003">
    <property type="protein sequence ID" value="PKA44527.1"/>
    <property type="molecule type" value="Genomic_DNA"/>
</dbReference>
<feature type="domain" description="HTH lacI-type" evidence="4">
    <location>
        <begin position="20"/>
        <end position="78"/>
    </location>
</feature>
<dbReference type="SMART" id="SM00354">
    <property type="entry name" value="HTH_LACI"/>
    <property type="match status" value="1"/>
</dbReference>
<dbReference type="InterPro" id="IPR028082">
    <property type="entry name" value="Peripla_BP_I"/>
</dbReference>
<sequence length="348" mass="37977">MSSQDIHDGERPATRSERSVTVADVARLADVSTAAVSFYFSNRQEHLKRVGTEARERIRAAVEELGYVQNKTARHLRRQQSERICIVLPKLGIPYADKMVHDLGSVAVQQGLLPIVLTGSTIGAVQKILGEVEAGLADGVIAEAGFLTEEQVGQVFAHFNRPCLVIHPTARPRSYSVLNNGLIDALECAFDDLLHKGHRDFVYIQNAEMPHNPRISALKARAVTAGLSVLITTMAGADAREATAGCARQIAEMAKRPTAILLDSDYTAVTLIEEFSRLGIRVPSDIAVLGCGNAEEGFYCNPRLTTIGPEWLSLLEAGQHLIESLAAQKPVEAKAFYTPWRFIPRESA</sequence>
<dbReference type="EMBL" id="CP104144">
    <property type="protein sequence ID" value="UWU17963.1"/>
    <property type="molecule type" value="Genomic_DNA"/>
</dbReference>
<dbReference type="SUPFAM" id="SSF53822">
    <property type="entry name" value="Periplasmic binding protein-like I"/>
    <property type="match status" value="1"/>
</dbReference>
<dbReference type="InterPro" id="IPR000843">
    <property type="entry name" value="HTH_LacI"/>
</dbReference>
<dbReference type="Gene3D" id="1.10.260.40">
    <property type="entry name" value="lambda repressor-like DNA-binding domains"/>
    <property type="match status" value="1"/>
</dbReference>
<dbReference type="Proteomes" id="UP000232164">
    <property type="component" value="Unassembled WGS sequence"/>
</dbReference>
<reference evidence="6" key="3">
    <citation type="submission" date="2022-09" db="EMBL/GenBank/DDBJ databases">
        <title>Australian commercial rhizobial inoculants.</title>
        <authorList>
            <person name="Kohlmeier M.G."/>
            <person name="O'Hara G.W."/>
            <person name="Colombi E."/>
            <person name="Ramsay J.P."/>
            <person name="Terpolilli J."/>
        </authorList>
    </citation>
    <scope>NUCLEOTIDE SEQUENCE</scope>
    <source>
        <strain evidence="6">WSM1592</strain>
        <plasmid evidence="6">pWSM1592_1</plasmid>
    </source>
</reference>
<dbReference type="AlphaFoldDB" id="A0A2N0DEJ1"/>
<dbReference type="PANTHER" id="PTHR30146">
    <property type="entry name" value="LACI-RELATED TRANSCRIPTIONAL REPRESSOR"/>
    <property type="match status" value="1"/>
</dbReference>
<keyword evidence="3" id="KW-0804">Transcription</keyword>
<dbReference type="GO" id="GO:0003700">
    <property type="term" value="F:DNA-binding transcription factor activity"/>
    <property type="evidence" value="ECO:0007669"/>
    <property type="project" value="TreeGrafter"/>
</dbReference>
<evidence type="ECO:0000256" key="1">
    <source>
        <dbReference type="ARBA" id="ARBA00023015"/>
    </source>
</evidence>
<dbReference type="InterPro" id="IPR010982">
    <property type="entry name" value="Lambda_DNA-bd_dom_sf"/>
</dbReference>
<dbReference type="RefSeq" id="WP_051336673.1">
    <property type="nucleotide sequence ID" value="NZ_CP104144.1"/>
</dbReference>
<dbReference type="SUPFAM" id="SSF47413">
    <property type="entry name" value="lambda repressor-like DNA-binding domains"/>
    <property type="match status" value="1"/>
</dbReference>
<keyword evidence="8" id="KW-1185">Reference proteome</keyword>
<evidence type="ECO:0000256" key="2">
    <source>
        <dbReference type="ARBA" id="ARBA00023125"/>
    </source>
</evidence>
<dbReference type="InterPro" id="IPR046335">
    <property type="entry name" value="LacI/GalR-like_sensor"/>
</dbReference>
<protein>
    <submittedName>
        <fullName evidence="5">LacI family transcriptional regulator</fullName>
    </submittedName>
</protein>
<dbReference type="Pfam" id="PF00356">
    <property type="entry name" value="LacI"/>
    <property type="match status" value="1"/>
</dbReference>
<keyword evidence="1" id="KW-0805">Transcription regulation</keyword>
<organism evidence="5 7">
    <name type="scientific">Rhizobium sullae</name>
    <name type="common">Rhizobium hedysari</name>
    <dbReference type="NCBI Taxonomy" id="50338"/>
    <lineage>
        <taxon>Bacteria</taxon>
        <taxon>Pseudomonadati</taxon>
        <taxon>Pseudomonadota</taxon>
        <taxon>Alphaproteobacteria</taxon>
        <taxon>Hyphomicrobiales</taxon>
        <taxon>Rhizobiaceae</taxon>
        <taxon>Rhizobium/Agrobacterium group</taxon>
        <taxon>Rhizobium</taxon>
    </lineage>
</organism>
<evidence type="ECO:0000313" key="6">
    <source>
        <dbReference type="EMBL" id="UWU17963.1"/>
    </source>
</evidence>
<geneLocation type="plasmid" evidence="6 8">
    <name>pWSM1592_1</name>
</geneLocation>
<dbReference type="PROSITE" id="PS50932">
    <property type="entry name" value="HTH_LACI_2"/>
    <property type="match status" value="1"/>
</dbReference>
<dbReference type="CDD" id="cd01392">
    <property type="entry name" value="HTH_LacI"/>
    <property type="match status" value="1"/>
</dbReference>
<evidence type="ECO:0000256" key="3">
    <source>
        <dbReference type="ARBA" id="ARBA00023163"/>
    </source>
</evidence>
<evidence type="ECO:0000313" key="7">
    <source>
        <dbReference type="Proteomes" id="UP000232164"/>
    </source>
</evidence>
<evidence type="ECO:0000313" key="5">
    <source>
        <dbReference type="EMBL" id="PKA44527.1"/>
    </source>
</evidence>
<dbReference type="Proteomes" id="UP001060123">
    <property type="component" value="Plasmid pWSM1592_1"/>
</dbReference>
<evidence type="ECO:0000313" key="8">
    <source>
        <dbReference type="Proteomes" id="UP001060123"/>
    </source>
</evidence>
<dbReference type="Pfam" id="PF13377">
    <property type="entry name" value="Peripla_BP_3"/>
    <property type="match status" value="1"/>
</dbReference>
<name>A0A2N0DEJ1_RHISU</name>
<evidence type="ECO:0000259" key="4">
    <source>
        <dbReference type="PROSITE" id="PS50932"/>
    </source>
</evidence>